<dbReference type="Proteomes" id="UP000585665">
    <property type="component" value="Unassembled WGS sequence"/>
</dbReference>
<organism evidence="1 2">
    <name type="scientific">Ameyamaea chiangmaiensis</name>
    <dbReference type="NCBI Taxonomy" id="442969"/>
    <lineage>
        <taxon>Bacteria</taxon>
        <taxon>Pseudomonadati</taxon>
        <taxon>Pseudomonadota</taxon>
        <taxon>Alphaproteobacteria</taxon>
        <taxon>Acetobacterales</taxon>
        <taxon>Acetobacteraceae</taxon>
        <taxon>Ameyamaea</taxon>
    </lineage>
</organism>
<accession>A0A850PFS9</accession>
<dbReference type="AlphaFoldDB" id="A0A850PFS9"/>
<name>A0A850PFS9_9PROT</name>
<dbReference type="RefSeq" id="WP_176614570.1">
    <property type="nucleotide sequence ID" value="NZ_JABXXR010000167.1"/>
</dbReference>
<comment type="caution">
    <text evidence="1">The sequence shown here is derived from an EMBL/GenBank/DDBJ whole genome shotgun (WGS) entry which is preliminary data.</text>
</comment>
<keyword evidence="2" id="KW-1185">Reference proteome</keyword>
<evidence type="ECO:0000313" key="2">
    <source>
        <dbReference type="Proteomes" id="UP000585665"/>
    </source>
</evidence>
<feature type="non-terminal residue" evidence="1">
    <location>
        <position position="68"/>
    </location>
</feature>
<evidence type="ECO:0000313" key="1">
    <source>
        <dbReference type="EMBL" id="NVN41693.1"/>
    </source>
</evidence>
<protein>
    <submittedName>
        <fullName evidence="1">Uncharacterized protein</fullName>
    </submittedName>
</protein>
<gene>
    <name evidence="1" type="ORF">HUK82_14120</name>
</gene>
<dbReference type="EMBL" id="JABXXR010000167">
    <property type="protein sequence ID" value="NVN41693.1"/>
    <property type="molecule type" value="Genomic_DNA"/>
</dbReference>
<proteinExistence type="predicted"/>
<sequence length="68" mass="7230">MNDMDHLDKKARVLLDPAGRRTYRGRTALATAGMVLLAQLPLLAAAAEPRHKAVAPARKPMTVAAPTA</sequence>
<reference evidence="1 2" key="1">
    <citation type="submission" date="2020-06" db="EMBL/GenBank/DDBJ databases">
        <title>Description of novel acetic acid bacteria.</title>
        <authorList>
            <person name="Sombolestani A."/>
        </authorList>
    </citation>
    <scope>NUCLEOTIDE SEQUENCE [LARGE SCALE GENOMIC DNA]</scope>
    <source>
        <strain evidence="1 2">LMG 27010</strain>
    </source>
</reference>